<accession>A0ABT5U6P7</accession>
<keyword evidence="6 9" id="KW-0862">Zinc</keyword>
<dbReference type="InterPro" id="IPR011096">
    <property type="entry name" value="FTP_domain"/>
</dbReference>
<keyword evidence="15" id="KW-1185">Reference proteome</keyword>
<dbReference type="InterPro" id="IPR013856">
    <property type="entry name" value="Peptidase_M4_domain"/>
</dbReference>
<protein>
    <recommendedName>
        <fullName evidence="9">Neutral metalloproteinase</fullName>
        <ecNumber evidence="9">3.4.24.-</ecNumber>
    </recommendedName>
</protein>
<evidence type="ECO:0000259" key="12">
    <source>
        <dbReference type="Pfam" id="PF04151"/>
    </source>
</evidence>
<evidence type="ECO:0000256" key="3">
    <source>
        <dbReference type="ARBA" id="ARBA00022723"/>
    </source>
</evidence>
<keyword evidence="5 9" id="KW-0378">Hydrolase</keyword>
<keyword evidence="9" id="KW-0964">Secreted</keyword>
<reference evidence="14 15" key="1">
    <citation type="submission" date="2022-11" db="EMBL/GenBank/DDBJ databases">
        <title>Spartinivicinus poritis sp. nov., isolated from scleractinian coral Porites lutea.</title>
        <authorList>
            <person name="Zhang G."/>
            <person name="Cai L."/>
            <person name="Wei Q."/>
        </authorList>
    </citation>
    <scope>NUCLEOTIDE SEQUENCE [LARGE SCALE GENOMIC DNA]</scope>
    <source>
        <strain evidence="14 15">A2-2</strain>
    </source>
</reference>
<evidence type="ECO:0000256" key="8">
    <source>
        <dbReference type="ARBA" id="ARBA00023145"/>
    </source>
</evidence>
<dbReference type="Gene3D" id="3.10.450.40">
    <property type="match status" value="1"/>
</dbReference>
<dbReference type="Pfam" id="PF07504">
    <property type="entry name" value="FTP"/>
    <property type="match status" value="1"/>
</dbReference>
<feature type="domain" description="FTP" evidence="13">
    <location>
        <begin position="53"/>
        <end position="102"/>
    </location>
</feature>
<evidence type="ECO:0000313" key="15">
    <source>
        <dbReference type="Proteomes" id="UP001528823"/>
    </source>
</evidence>
<evidence type="ECO:0000313" key="14">
    <source>
        <dbReference type="EMBL" id="MDE1462037.1"/>
    </source>
</evidence>
<dbReference type="Proteomes" id="UP001528823">
    <property type="component" value="Unassembled WGS sequence"/>
</dbReference>
<dbReference type="Gene3D" id="1.10.390.10">
    <property type="entry name" value="Neutral Protease Domain 2"/>
    <property type="match status" value="1"/>
</dbReference>
<comment type="similarity">
    <text evidence="1 9">Belongs to the peptidase M4 family.</text>
</comment>
<dbReference type="Pfam" id="PF01447">
    <property type="entry name" value="Peptidase_M4"/>
    <property type="match status" value="1"/>
</dbReference>
<feature type="domain" description="Peptidase M4 C-terminal" evidence="11">
    <location>
        <begin position="346"/>
        <end position="498"/>
    </location>
</feature>
<dbReference type="EC" id="3.4.24.-" evidence="9"/>
<evidence type="ECO:0000256" key="2">
    <source>
        <dbReference type="ARBA" id="ARBA00022670"/>
    </source>
</evidence>
<dbReference type="Gene3D" id="2.60.120.380">
    <property type="match status" value="1"/>
</dbReference>
<dbReference type="Pfam" id="PF04151">
    <property type="entry name" value="PPC"/>
    <property type="match status" value="1"/>
</dbReference>
<comment type="function">
    <text evidence="9">Extracellular zinc metalloprotease.</text>
</comment>
<evidence type="ECO:0000256" key="7">
    <source>
        <dbReference type="ARBA" id="ARBA00023049"/>
    </source>
</evidence>
<evidence type="ECO:0000256" key="1">
    <source>
        <dbReference type="ARBA" id="ARBA00009388"/>
    </source>
</evidence>
<gene>
    <name evidence="14" type="ORF">ORQ98_08640</name>
</gene>
<name>A0ABT5U6P7_9GAMM</name>
<dbReference type="EMBL" id="JAPMOU010000008">
    <property type="protein sequence ID" value="MDE1462037.1"/>
    <property type="molecule type" value="Genomic_DNA"/>
</dbReference>
<comment type="cofactor">
    <cofactor evidence="9">
        <name>Zn(2+)</name>
        <dbReference type="ChEBI" id="CHEBI:29105"/>
    </cofactor>
</comment>
<dbReference type="InterPro" id="IPR001570">
    <property type="entry name" value="Peptidase_M4_C_domain"/>
</dbReference>
<dbReference type="SUPFAM" id="SSF55486">
    <property type="entry name" value="Metalloproteases ('zincins'), catalytic domain"/>
    <property type="match status" value="1"/>
</dbReference>
<dbReference type="PANTHER" id="PTHR33794">
    <property type="entry name" value="BACILLOLYSIN"/>
    <property type="match status" value="1"/>
</dbReference>
<keyword evidence="8" id="KW-0865">Zymogen</keyword>
<dbReference type="Gene3D" id="3.10.450.490">
    <property type="match status" value="1"/>
</dbReference>
<dbReference type="InterPro" id="IPR007280">
    <property type="entry name" value="Peptidase_C_arc/bac"/>
</dbReference>
<dbReference type="Pfam" id="PF02868">
    <property type="entry name" value="Peptidase_M4_C"/>
    <property type="match status" value="1"/>
</dbReference>
<evidence type="ECO:0000256" key="4">
    <source>
        <dbReference type="ARBA" id="ARBA00022729"/>
    </source>
</evidence>
<dbReference type="InterPro" id="IPR050728">
    <property type="entry name" value="Zinc_Metalloprotease_M4"/>
</dbReference>
<dbReference type="PANTHER" id="PTHR33794:SF1">
    <property type="entry name" value="BACILLOLYSIN"/>
    <property type="match status" value="1"/>
</dbReference>
<proteinExistence type="inferred from homology"/>
<feature type="signal peptide" evidence="9">
    <location>
        <begin position="1"/>
        <end position="23"/>
    </location>
</feature>
<organism evidence="14 15">
    <name type="scientific">Spartinivicinus poritis</name>
    <dbReference type="NCBI Taxonomy" id="2994640"/>
    <lineage>
        <taxon>Bacteria</taxon>
        <taxon>Pseudomonadati</taxon>
        <taxon>Pseudomonadota</taxon>
        <taxon>Gammaproteobacteria</taxon>
        <taxon>Oceanospirillales</taxon>
        <taxon>Zooshikellaceae</taxon>
        <taxon>Spartinivicinus</taxon>
    </lineage>
</organism>
<evidence type="ECO:0000259" key="13">
    <source>
        <dbReference type="Pfam" id="PF07504"/>
    </source>
</evidence>
<comment type="caution">
    <text evidence="14">The sequence shown here is derived from an EMBL/GenBank/DDBJ whole genome shotgun (WGS) entry which is preliminary data.</text>
</comment>
<keyword evidence="7 9" id="KW-0482">Metalloprotease</keyword>
<dbReference type="CDD" id="cd09597">
    <property type="entry name" value="M4_TLP"/>
    <property type="match status" value="1"/>
</dbReference>
<comment type="subcellular location">
    <subcellularLocation>
        <location evidence="9">Secreted</location>
    </subcellularLocation>
</comment>
<dbReference type="InterPro" id="IPR023612">
    <property type="entry name" value="Peptidase_M4"/>
</dbReference>
<keyword evidence="2 9" id="KW-0645">Protease</keyword>
<dbReference type="RefSeq" id="WP_274688396.1">
    <property type="nucleotide sequence ID" value="NZ_JAPMOU010000008.1"/>
</dbReference>
<evidence type="ECO:0000259" key="11">
    <source>
        <dbReference type="Pfam" id="PF02868"/>
    </source>
</evidence>
<dbReference type="PRINTS" id="PR00730">
    <property type="entry name" value="THERMOLYSIN"/>
</dbReference>
<feature type="chain" id="PRO_5044952461" description="Neutral metalloproteinase" evidence="9">
    <location>
        <begin position="24"/>
        <end position="613"/>
    </location>
</feature>
<evidence type="ECO:0000256" key="6">
    <source>
        <dbReference type="ARBA" id="ARBA00022833"/>
    </source>
</evidence>
<dbReference type="InterPro" id="IPR027268">
    <property type="entry name" value="Peptidase_M4/M1_CTD_sf"/>
</dbReference>
<feature type="domain" description="Peptidase C-terminal archaeal/bacterial" evidence="12">
    <location>
        <begin position="531"/>
        <end position="599"/>
    </location>
</feature>
<sequence>MKKYQLKPLAMAVTSLLAISSYAADRVEIDGVSAFLDSGNDINTMLAMDSNYHFETVKTIILPNGKVKQRFQQYYQNIPVWNTALAADRSVMGVYSNISGSLLDNITSDLPSAIAAFDENEALYGAKSALNIDSSQTTRDEQAKLYVMQDETGAAKLIYEVSFVVEGDKISRPFVLMNAIDGSIIDQWEGLAHQKIGKGPGGNEKTGKYYFGKDYGMMDVKVNGSTCSMDSTNVATIDLNHSTSGGNIHSFSCDENTHKEINGAYSPLNDAHYFGNVVFDMFKDWFNSAPLTFKLKLRVHYSRSYENAFWDGKQMTFGDGASRFYPLVSLDVVAHEVSHGFTEQNSGLVYRNQSGGMNEAFSDIAGEASEYYMNSDRPANMRNDWLVGGTIFKGAVGQALRYFEDPTKDGRSIGHADDYYDGLNVHYSSGVFNRAFYILANKNGWNTEKAFRAFVLANQTYWTKNSTFDEGGCGVKKASKDLGYSEKDVVAAFKVVGVNACDDTDPPDPTDGELKNGVPVTGLAGNYGSEKFFFINVPSGQSSLKVQMSGGSGDADMYVLRNGKPSRTNYDCRPYQWGNDEVCNFTRPASGKYQIMIRGYSSYKGVTLKATYK</sequence>
<dbReference type="Gene3D" id="3.10.170.10">
    <property type="match status" value="1"/>
</dbReference>
<evidence type="ECO:0000256" key="9">
    <source>
        <dbReference type="RuleBase" id="RU366073"/>
    </source>
</evidence>
<keyword evidence="4 9" id="KW-0732">Signal</keyword>
<evidence type="ECO:0000256" key="5">
    <source>
        <dbReference type="ARBA" id="ARBA00022801"/>
    </source>
</evidence>
<keyword evidence="3" id="KW-0479">Metal-binding</keyword>
<evidence type="ECO:0000259" key="10">
    <source>
        <dbReference type="Pfam" id="PF01447"/>
    </source>
</evidence>
<feature type="domain" description="Peptidase M4" evidence="10">
    <location>
        <begin position="205"/>
        <end position="343"/>
    </location>
</feature>